<keyword evidence="3" id="KW-1185">Reference proteome</keyword>
<gene>
    <name evidence="2" type="ORF">E5222_12000</name>
</gene>
<keyword evidence="1" id="KW-0812">Transmembrane</keyword>
<accession>A0A4T3EY34</accession>
<evidence type="ECO:0000313" key="2">
    <source>
        <dbReference type="EMBL" id="TIX49558.1"/>
    </source>
</evidence>
<proteinExistence type="predicted"/>
<comment type="caution">
    <text evidence="2">The sequence shown here is derived from an EMBL/GenBank/DDBJ whole genome shotgun (WGS) entry which is preliminary data.</text>
</comment>
<dbReference type="Proteomes" id="UP000309389">
    <property type="component" value="Unassembled WGS sequence"/>
</dbReference>
<dbReference type="AlphaFoldDB" id="A0A4T3EY34"/>
<evidence type="ECO:0000256" key="1">
    <source>
        <dbReference type="SAM" id="Phobius"/>
    </source>
</evidence>
<protein>
    <submittedName>
        <fullName evidence="2">Uncharacterized protein</fullName>
    </submittedName>
</protein>
<dbReference type="RefSeq" id="WP_136694035.1">
    <property type="nucleotide sequence ID" value="NZ_SSHH01000003.1"/>
</dbReference>
<dbReference type="EMBL" id="SSHH01000003">
    <property type="protein sequence ID" value="TIX49558.1"/>
    <property type="molecule type" value="Genomic_DNA"/>
</dbReference>
<keyword evidence="1" id="KW-1133">Transmembrane helix</keyword>
<reference evidence="2 3" key="1">
    <citation type="submission" date="2019-04" db="EMBL/GenBank/DDBJ databases">
        <title>Altererythrobacter aquimixticola sp. nov., isolated from sediment of junction between the ocean and a freshwater spring.</title>
        <authorList>
            <person name="Yoon J.-H."/>
        </authorList>
    </citation>
    <scope>NUCLEOTIDE SEQUENCE [LARGE SCALE GENOMIC DNA]</scope>
    <source>
        <strain evidence="2 3">SSKS-13</strain>
    </source>
</reference>
<feature type="transmembrane region" description="Helical" evidence="1">
    <location>
        <begin position="29"/>
        <end position="46"/>
    </location>
</feature>
<name>A0A4T3EY34_9SPHN</name>
<sequence>MTKTTLSIFLAAVTLLLLAVVMDVPPFVTGGVGVLFMAGLVYAYVVSKRDAERAGAEKVEVAE</sequence>
<evidence type="ECO:0000313" key="3">
    <source>
        <dbReference type="Proteomes" id="UP000309389"/>
    </source>
</evidence>
<keyword evidence="1" id="KW-0472">Membrane</keyword>
<organism evidence="2 3">
    <name type="scientific">Alteraurantiacibacter aquimixticola</name>
    <dbReference type="NCBI Taxonomy" id="2489173"/>
    <lineage>
        <taxon>Bacteria</taxon>
        <taxon>Pseudomonadati</taxon>
        <taxon>Pseudomonadota</taxon>
        <taxon>Alphaproteobacteria</taxon>
        <taxon>Sphingomonadales</taxon>
        <taxon>Erythrobacteraceae</taxon>
        <taxon>Alteraurantiacibacter</taxon>
    </lineage>
</organism>